<dbReference type="RefSeq" id="WP_104520678.1">
    <property type="nucleotide sequence ID" value="NZ_NHRY01000219.1"/>
</dbReference>
<dbReference type="InterPro" id="IPR036282">
    <property type="entry name" value="Glutathione-S-Trfase_C_sf"/>
</dbReference>
<evidence type="ECO:0000256" key="2">
    <source>
        <dbReference type="ARBA" id="ARBA00022679"/>
    </source>
</evidence>
<protein>
    <recommendedName>
        <fullName evidence="7">Glutathione S-transferase</fullName>
    </recommendedName>
</protein>
<sequence length="216" mass="24264">MPDSPNRIVWGRATSSNVMKVLWGLAELNLPFERIDAGGAFGRTDTPEYRAMNPTGLVPTLQEGAFSLWESNAILRYLAHADRGASPLWPADPRARANVDRWMDAQQTVLNPPMGQVFRGLVRTPAERRDLTAIAAAIEETAKAWRIVEAALGRHDYIAGPDLTLCDIPWGVHAHRWFRMDYQGLSRPDLPALRAWYDRLCRRPGYQQHVVATPIA</sequence>
<dbReference type="Pfam" id="PF02798">
    <property type="entry name" value="GST_N"/>
    <property type="match status" value="1"/>
</dbReference>
<evidence type="ECO:0000256" key="1">
    <source>
        <dbReference type="ARBA" id="ARBA00007409"/>
    </source>
</evidence>
<accession>A0A2S6N5V1</accession>
<dbReference type="OrthoDB" id="9810080at2"/>
<feature type="domain" description="GST N-terminal" evidence="3">
    <location>
        <begin position="5"/>
        <end position="86"/>
    </location>
</feature>
<keyword evidence="2" id="KW-0808">Transferase</keyword>
<dbReference type="InterPro" id="IPR004045">
    <property type="entry name" value="Glutathione_S-Trfase_N"/>
</dbReference>
<dbReference type="FunFam" id="3.40.30.10:FF:000039">
    <property type="entry name" value="Glutathione S-transferase domain"/>
    <property type="match status" value="1"/>
</dbReference>
<dbReference type="Gene3D" id="3.40.30.10">
    <property type="entry name" value="Glutaredoxin"/>
    <property type="match status" value="1"/>
</dbReference>
<comment type="similarity">
    <text evidence="1">Belongs to the GST superfamily.</text>
</comment>
<evidence type="ECO:0008006" key="7">
    <source>
        <dbReference type="Google" id="ProtNLM"/>
    </source>
</evidence>
<dbReference type="SFLD" id="SFLDS00019">
    <property type="entry name" value="Glutathione_Transferase_(cytos"/>
    <property type="match status" value="1"/>
</dbReference>
<evidence type="ECO:0000259" key="4">
    <source>
        <dbReference type="PROSITE" id="PS50405"/>
    </source>
</evidence>
<evidence type="ECO:0000313" key="6">
    <source>
        <dbReference type="Proteomes" id="UP000239724"/>
    </source>
</evidence>
<dbReference type="SFLD" id="SFLDG00358">
    <property type="entry name" value="Main_(cytGST)"/>
    <property type="match status" value="1"/>
</dbReference>
<dbReference type="SFLD" id="SFLDG01150">
    <property type="entry name" value="Main.1:_Beta-like"/>
    <property type="match status" value="1"/>
</dbReference>
<dbReference type="PANTHER" id="PTHR44051:SF19">
    <property type="entry name" value="DISULFIDE-BOND OXIDOREDUCTASE YFCG"/>
    <property type="match status" value="1"/>
</dbReference>
<dbReference type="Pfam" id="PF13410">
    <property type="entry name" value="GST_C_2"/>
    <property type="match status" value="1"/>
</dbReference>
<dbReference type="InterPro" id="IPR036249">
    <property type="entry name" value="Thioredoxin-like_sf"/>
</dbReference>
<dbReference type="AlphaFoldDB" id="A0A2S6N5V1"/>
<keyword evidence="6" id="KW-1185">Reference proteome</keyword>
<gene>
    <name evidence="5" type="ORF">CCS01_20505</name>
</gene>
<feature type="domain" description="GST C-terminal" evidence="4">
    <location>
        <begin position="92"/>
        <end position="216"/>
    </location>
</feature>
<dbReference type="CDD" id="cd03047">
    <property type="entry name" value="GST_N_2"/>
    <property type="match status" value="1"/>
</dbReference>
<evidence type="ECO:0000259" key="3">
    <source>
        <dbReference type="PROSITE" id="PS50404"/>
    </source>
</evidence>
<organism evidence="5 6">
    <name type="scientific">Rhodopila globiformis</name>
    <name type="common">Rhodopseudomonas globiformis</name>
    <dbReference type="NCBI Taxonomy" id="1071"/>
    <lineage>
        <taxon>Bacteria</taxon>
        <taxon>Pseudomonadati</taxon>
        <taxon>Pseudomonadota</taxon>
        <taxon>Alphaproteobacteria</taxon>
        <taxon>Acetobacterales</taxon>
        <taxon>Acetobacteraceae</taxon>
        <taxon>Rhodopila</taxon>
    </lineage>
</organism>
<dbReference type="PANTHER" id="PTHR44051">
    <property type="entry name" value="GLUTATHIONE S-TRANSFERASE-RELATED"/>
    <property type="match status" value="1"/>
</dbReference>
<dbReference type="PROSITE" id="PS50404">
    <property type="entry name" value="GST_NTER"/>
    <property type="match status" value="1"/>
</dbReference>
<dbReference type="PROSITE" id="PS50405">
    <property type="entry name" value="GST_CTER"/>
    <property type="match status" value="1"/>
</dbReference>
<dbReference type="Proteomes" id="UP000239724">
    <property type="component" value="Unassembled WGS sequence"/>
</dbReference>
<proteinExistence type="inferred from homology"/>
<reference evidence="5 6" key="1">
    <citation type="journal article" date="2018" name="Arch. Microbiol.">
        <title>New insights into the metabolic potential of the phototrophic purple bacterium Rhodopila globiformis DSM 161(T) from its draft genome sequence and evidence for a vanadium-dependent nitrogenase.</title>
        <authorList>
            <person name="Imhoff J.F."/>
            <person name="Rahn T."/>
            <person name="Kunzel S."/>
            <person name="Neulinger S.C."/>
        </authorList>
    </citation>
    <scope>NUCLEOTIDE SEQUENCE [LARGE SCALE GENOMIC DNA]</scope>
    <source>
        <strain evidence="5 6">DSM 161</strain>
    </source>
</reference>
<dbReference type="InterPro" id="IPR040079">
    <property type="entry name" value="Glutathione_S-Trfase"/>
</dbReference>
<comment type="caution">
    <text evidence="5">The sequence shown here is derived from an EMBL/GenBank/DDBJ whole genome shotgun (WGS) entry which is preliminary data.</text>
</comment>
<name>A0A2S6N5V1_RHOGL</name>
<dbReference type="SUPFAM" id="SSF52833">
    <property type="entry name" value="Thioredoxin-like"/>
    <property type="match status" value="1"/>
</dbReference>
<dbReference type="GO" id="GO:0016740">
    <property type="term" value="F:transferase activity"/>
    <property type="evidence" value="ECO:0007669"/>
    <property type="project" value="UniProtKB-KW"/>
</dbReference>
<dbReference type="SUPFAM" id="SSF47616">
    <property type="entry name" value="GST C-terminal domain-like"/>
    <property type="match status" value="1"/>
</dbReference>
<dbReference type="InterPro" id="IPR010987">
    <property type="entry name" value="Glutathione-S-Trfase_C-like"/>
</dbReference>
<dbReference type="EMBL" id="NHRY01000219">
    <property type="protein sequence ID" value="PPQ29978.1"/>
    <property type="molecule type" value="Genomic_DNA"/>
</dbReference>
<dbReference type="Gene3D" id="1.20.1050.10">
    <property type="match status" value="1"/>
</dbReference>
<evidence type="ECO:0000313" key="5">
    <source>
        <dbReference type="EMBL" id="PPQ29978.1"/>
    </source>
</evidence>